<accession>A0ABP9PQ53</accession>
<dbReference type="Gene3D" id="3.20.170.20">
    <property type="entry name" value="Protein of unknown function DUF952"/>
    <property type="match status" value="1"/>
</dbReference>
<gene>
    <name evidence="3" type="ORF">GCM10023340_23130</name>
</gene>
<feature type="transmembrane region" description="Helical" evidence="2">
    <location>
        <begin position="181"/>
        <end position="199"/>
    </location>
</feature>
<keyword evidence="2" id="KW-0812">Transmembrane</keyword>
<evidence type="ECO:0008006" key="5">
    <source>
        <dbReference type="Google" id="ProtNLM"/>
    </source>
</evidence>
<organism evidence="3 4">
    <name type="scientific">Nocardioides marinquilinus</name>
    <dbReference type="NCBI Taxonomy" id="1210400"/>
    <lineage>
        <taxon>Bacteria</taxon>
        <taxon>Bacillati</taxon>
        <taxon>Actinomycetota</taxon>
        <taxon>Actinomycetes</taxon>
        <taxon>Propionibacteriales</taxon>
        <taxon>Nocardioidaceae</taxon>
        <taxon>Nocardioides</taxon>
    </lineage>
</organism>
<evidence type="ECO:0000313" key="3">
    <source>
        <dbReference type="EMBL" id="GAA5148792.1"/>
    </source>
</evidence>
<keyword evidence="2" id="KW-0472">Membrane</keyword>
<feature type="region of interest" description="Disordered" evidence="1">
    <location>
        <begin position="109"/>
        <end position="139"/>
    </location>
</feature>
<evidence type="ECO:0000256" key="2">
    <source>
        <dbReference type="SAM" id="Phobius"/>
    </source>
</evidence>
<dbReference type="SUPFAM" id="SSF56399">
    <property type="entry name" value="ADP-ribosylation"/>
    <property type="match status" value="1"/>
</dbReference>
<evidence type="ECO:0000313" key="4">
    <source>
        <dbReference type="Proteomes" id="UP001500221"/>
    </source>
</evidence>
<dbReference type="EMBL" id="BAABKG010000003">
    <property type="protein sequence ID" value="GAA5148792.1"/>
    <property type="molecule type" value="Genomic_DNA"/>
</dbReference>
<dbReference type="Proteomes" id="UP001500221">
    <property type="component" value="Unassembled WGS sequence"/>
</dbReference>
<name>A0ABP9PQ53_9ACTN</name>
<dbReference type="RefSeq" id="WP_345458482.1">
    <property type="nucleotide sequence ID" value="NZ_BAABKG010000003.1"/>
</dbReference>
<dbReference type="PANTHER" id="PTHR34129">
    <property type="entry name" value="BLR1139 PROTEIN"/>
    <property type="match status" value="1"/>
</dbReference>
<dbReference type="InterPro" id="IPR009297">
    <property type="entry name" value="DUF952"/>
</dbReference>
<dbReference type="PANTHER" id="PTHR34129:SF1">
    <property type="entry name" value="DUF952 DOMAIN-CONTAINING PROTEIN"/>
    <property type="match status" value="1"/>
</dbReference>
<evidence type="ECO:0000256" key="1">
    <source>
        <dbReference type="SAM" id="MobiDB-lite"/>
    </source>
</evidence>
<keyword evidence="4" id="KW-1185">Reference proteome</keyword>
<dbReference type="Pfam" id="PF06108">
    <property type="entry name" value="DUF952"/>
    <property type="match status" value="1"/>
</dbReference>
<proteinExistence type="predicted"/>
<comment type="caution">
    <text evidence="3">The sequence shown here is derived from an EMBL/GenBank/DDBJ whole genome shotgun (WGS) entry which is preliminary data.</text>
</comment>
<reference evidence="4" key="1">
    <citation type="journal article" date="2019" name="Int. J. Syst. Evol. Microbiol.">
        <title>The Global Catalogue of Microorganisms (GCM) 10K type strain sequencing project: providing services to taxonomists for standard genome sequencing and annotation.</title>
        <authorList>
            <consortium name="The Broad Institute Genomics Platform"/>
            <consortium name="The Broad Institute Genome Sequencing Center for Infectious Disease"/>
            <person name="Wu L."/>
            <person name="Ma J."/>
        </authorList>
    </citation>
    <scope>NUCLEOTIDE SEQUENCE [LARGE SCALE GENOMIC DNA]</scope>
    <source>
        <strain evidence="4">JCM 18459</strain>
    </source>
</reference>
<keyword evidence="2" id="KW-1133">Transmembrane helix</keyword>
<sequence>MRIFHLATVADWDAARRAGRYTTSTRGRTLAQEGFIHASRGDQWQGVRERYYADVDEPLVLLVIDTERLTSPVVDEEVPGSGETFPHVYGPIDVDAVVGTIPLERDGTMAPSVTPTTPAAATTPAATTPAAETTPTTDGSSFSRVFLGEVFRNLLVASLVLALTVAGTVAGRGVDEEWGPLVGAVVGLVVGVMVARSVVRLRGGGSRG</sequence>
<feature type="compositionally biased region" description="Low complexity" evidence="1">
    <location>
        <begin position="114"/>
        <end position="137"/>
    </location>
</feature>
<protein>
    <recommendedName>
        <fullName evidence="5">DUF952 domain-containing protein</fullName>
    </recommendedName>
</protein>
<feature type="transmembrane region" description="Helical" evidence="2">
    <location>
        <begin position="150"/>
        <end position="169"/>
    </location>
</feature>